<dbReference type="PANTHER" id="PTHR43701:SF12">
    <property type="entry name" value="MEMBRANE TRANSPORTER PROTEIN YTNM-RELATED"/>
    <property type="match status" value="1"/>
</dbReference>
<proteinExistence type="inferred from homology"/>
<dbReference type="AlphaFoldDB" id="A0A136LWM9"/>
<evidence type="ECO:0000256" key="1">
    <source>
        <dbReference type="ARBA" id="ARBA00004141"/>
    </source>
</evidence>
<feature type="transmembrane region" description="Helical" evidence="5">
    <location>
        <begin position="6"/>
        <end position="28"/>
    </location>
</feature>
<dbReference type="PATRIC" id="fig|1617426.3.peg.1293"/>
<keyword evidence="3 5" id="KW-1133">Transmembrane helix</keyword>
<evidence type="ECO:0000256" key="3">
    <source>
        <dbReference type="ARBA" id="ARBA00022989"/>
    </source>
</evidence>
<keyword evidence="5" id="KW-1003">Cell membrane</keyword>
<comment type="subcellular location">
    <subcellularLocation>
        <location evidence="5">Cell membrane</location>
        <topology evidence="5">Multi-pass membrane protein</topology>
    </subcellularLocation>
    <subcellularLocation>
        <location evidence="1">Membrane</location>
        <topology evidence="1">Multi-pass membrane protein</topology>
    </subcellularLocation>
</comment>
<organism evidence="6 7">
    <name type="scientific">candidate division WS6 bacterium OLB20</name>
    <dbReference type="NCBI Taxonomy" id="1617426"/>
    <lineage>
        <taxon>Bacteria</taxon>
        <taxon>Candidatus Dojkabacteria</taxon>
    </lineage>
</organism>
<protein>
    <recommendedName>
        <fullName evidence="5">Probable membrane transporter protein</fullName>
    </recommendedName>
</protein>
<feature type="transmembrane region" description="Helical" evidence="5">
    <location>
        <begin position="73"/>
        <end position="92"/>
    </location>
</feature>
<comment type="similarity">
    <text evidence="5">Belongs to the 4-toluene sulfonate uptake permease (TSUP) (TC 2.A.102) family.</text>
</comment>
<dbReference type="GO" id="GO:0005886">
    <property type="term" value="C:plasma membrane"/>
    <property type="evidence" value="ECO:0007669"/>
    <property type="project" value="UniProtKB-SubCell"/>
</dbReference>
<feature type="transmembrane region" description="Helical" evidence="5">
    <location>
        <begin position="201"/>
        <end position="220"/>
    </location>
</feature>
<dbReference type="PANTHER" id="PTHR43701">
    <property type="entry name" value="MEMBRANE TRANSPORTER PROTEIN MJ0441-RELATED"/>
    <property type="match status" value="1"/>
</dbReference>
<evidence type="ECO:0000313" key="7">
    <source>
        <dbReference type="Proteomes" id="UP000070457"/>
    </source>
</evidence>
<dbReference type="Pfam" id="PF01925">
    <property type="entry name" value="TauE"/>
    <property type="match status" value="1"/>
</dbReference>
<dbReference type="EMBL" id="JYNZ01000005">
    <property type="protein sequence ID" value="KXK26017.1"/>
    <property type="molecule type" value="Genomic_DNA"/>
</dbReference>
<dbReference type="InterPro" id="IPR051598">
    <property type="entry name" value="TSUP/Inactive_protease-like"/>
</dbReference>
<dbReference type="Proteomes" id="UP000070457">
    <property type="component" value="Unassembled WGS sequence"/>
</dbReference>
<name>A0A136LWM9_9BACT</name>
<evidence type="ECO:0000256" key="5">
    <source>
        <dbReference type="RuleBase" id="RU363041"/>
    </source>
</evidence>
<dbReference type="STRING" id="1617426.TR69_WS6001001310"/>
<feature type="transmembrane region" description="Helical" evidence="5">
    <location>
        <begin position="227"/>
        <end position="245"/>
    </location>
</feature>
<evidence type="ECO:0000256" key="4">
    <source>
        <dbReference type="ARBA" id="ARBA00023136"/>
    </source>
</evidence>
<feature type="transmembrane region" description="Helical" evidence="5">
    <location>
        <begin position="104"/>
        <end position="121"/>
    </location>
</feature>
<evidence type="ECO:0000256" key="2">
    <source>
        <dbReference type="ARBA" id="ARBA00022692"/>
    </source>
</evidence>
<gene>
    <name evidence="6" type="ORF">TR69_WS6001001310</name>
</gene>
<dbReference type="InterPro" id="IPR002781">
    <property type="entry name" value="TM_pro_TauE-like"/>
</dbReference>
<evidence type="ECO:0000313" key="6">
    <source>
        <dbReference type="EMBL" id="KXK26017.1"/>
    </source>
</evidence>
<keyword evidence="4 5" id="KW-0472">Membrane</keyword>
<comment type="caution">
    <text evidence="6">The sequence shown here is derived from an EMBL/GenBank/DDBJ whole genome shotgun (WGS) entry which is preliminary data.</text>
</comment>
<reference evidence="6 7" key="1">
    <citation type="submission" date="2015-02" db="EMBL/GenBank/DDBJ databases">
        <title>Improved understanding of the partial-nitritation anammox process through 23 genomes representing the majority of the microbial community.</title>
        <authorList>
            <person name="Speth D.R."/>
            <person name="In T Zandt M."/>
            <person name="Guerrero Cruz S."/>
            <person name="Jetten M.S."/>
            <person name="Dutilh B.E."/>
        </authorList>
    </citation>
    <scope>NUCLEOTIDE SEQUENCE [LARGE SCALE GENOMIC DNA]</scope>
    <source>
        <strain evidence="6">OLB20</strain>
    </source>
</reference>
<sequence>MDDSILIFVIVGFIAQMIDGALGMAYGVSSTSFMLATGVPPVTASASVHAAEVFTTFVSGTSHFKLGNVNRELLVRLAIPGSIGGVLGALVLTSVPAETIKPVIAMYLFCMGLYIVWRALHYRERNTRIHRIRHVAPLGFAGGMLDATGGGGWGPVVTSTLLAGGNAPAETIGSVSASEFFVTLVQSAAFFLLIGSVPFHAVAGLIIGGVIAAPFAALLVKRAKPRRLMFIVGILICVLQIRTLMI</sequence>
<keyword evidence="2 5" id="KW-0812">Transmembrane</keyword>
<accession>A0A136LWM9</accession>